<reference evidence="2" key="1">
    <citation type="journal article" date="2017" name="Nat. Ecol. Evol.">
        <title>Genome expansion and lineage-specific genetic innovations in the forest pathogenic fungi Armillaria.</title>
        <authorList>
            <person name="Sipos G."/>
            <person name="Prasanna A.N."/>
            <person name="Walter M.C."/>
            <person name="O'Connor E."/>
            <person name="Balint B."/>
            <person name="Krizsan K."/>
            <person name="Kiss B."/>
            <person name="Hess J."/>
            <person name="Varga T."/>
            <person name="Slot J."/>
            <person name="Riley R."/>
            <person name="Boka B."/>
            <person name="Rigling D."/>
            <person name="Barry K."/>
            <person name="Lee J."/>
            <person name="Mihaltcheva S."/>
            <person name="LaButti K."/>
            <person name="Lipzen A."/>
            <person name="Waldron R."/>
            <person name="Moloney N.M."/>
            <person name="Sperisen C."/>
            <person name="Kredics L."/>
            <person name="Vagvoelgyi C."/>
            <person name="Patrignani A."/>
            <person name="Fitzpatrick D."/>
            <person name="Nagy I."/>
            <person name="Doyle S."/>
            <person name="Anderson J.B."/>
            <person name="Grigoriev I.V."/>
            <person name="Gueldener U."/>
            <person name="Muensterkoetter M."/>
            <person name="Nagy L.G."/>
        </authorList>
    </citation>
    <scope>NUCLEOTIDE SEQUENCE [LARGE SCALE GENOMIC DNA]</scope>
    <source>
        <strain evidence="2">Ar21-2</strain>
    </source>
</reference>
<dbReference type="EMBL" id="KZ293685">
    <property type="protein sequence ID" value="PBK86227.1"/>
    <property type="molecule type" value="Genomic_DNA"/>
</dbReference>
<evidence type="ECO:0000313" key="2">
    <source>
        <dbReference type="Proteomes" id="UP000217790"/>
    </source>
</evidence>
<sequence>MEALQMLKFSIQNGWGLSFTHGMDEEVQLQELEDFVGHQTSVPEDMHAFVKSLAGELE</sequence>
<accession>A0A2H3DAX4</accession>
<proteinExistence type="predicted"/>
<dbReference type="InParanoid" id="A0A2H3DAX4"/>
<dbReference type="Proteomes" id="UP000217790">
    <property type="component" value="Unassembled WGS sequence"/>
</dbReference>
<gene>
    <name evidence="1" type="ORF">ARMGADRAFT_940880</name>
</gene>
<dbReference type="OrthoDB" id="3262464at2759"/>
<organism evidence="1 2">
    <name type="scientific">Armillaria gallica</name>
    <name type="common">Bulbous honey fungus</name>
    <name type="synonym">Armillaria bulbosa</name>
    <dbReference type="NCBI Taxonomy" id="47427"/>
    <lineage>
        <taxon>Eukaryota</taxon>
        <taxon>Fungi</taxon>
        <taxon>Dikarya</taxon>
        <taxon>Basidiomycota</taxon>
        <taxon>Agaricomycotina</taxon>
        <taxon>Agaricomycetes</taxon>
        <taxon>Agaricomycetidae</taxon>
        <taxon>Agaricales</taxon>
        <taxon>Marasmiineae</taxon>
        <taxon>Physalacriaceae</taxon>
        <taxon>Armillaria</taxon>
    </lineage>
</organism>
<protein>
    <submittedName>
        <fullName evidence="1">Uncharacterized protein</fullName>
    </submittedName>
</protein>
<name>A0A2H3DAX4_ARMGA</name>
<keyword evidence="2" id="KW-1185">Reference proteome</keyword>
<evidence type="ECO:0000313" key="1">
    <source>
        <dbReference type="EMBL" id="PBK86227.1"/>
    </source>
</evidence>
<dbReference type="AlphaFoldDB" id="A0A2H3DAX4"/>